<dbReference type="Proteomes" id="UP000195386">
    <property type="component" value="Unassembled WGS sequence"/>
</dbReference>
<reference evidence="2" key="1">
    <citation type="submission" date="2017-04" db="EMBL/GenBank/DDBJ databases">
        <title>Function of individual gut microbiota members based on whole genome sequencing of pure cultures obtained from chicken caecum.</title>
        <authorList>
            <person name="Medvecky M."/>
            <person name="Cejkova D."/>
            <person name="Polansky O."/>
            <person name="Karasova D."/>
            <person name="Kubasova T."/>
            <person name="Cizek A."/>
            <person name="Rychlik I."/>
        </authorList>
    </citation>
    <scope>NUCLEOTIDE SEQUENCE [LARGE SCALE GENOMIC DNA]</scope>
    <source>
        <strain evidence="2">An43</strain>
    </source>
</reference>
<gene>
    <name evidence="1" type="ORF">B5F97_14695</name>
</gene>
<sequence>MNVNDLKKKSNRRVDTGYLRNLGIQSYGDDNLYPQHLRNIIAASSTGSECAERYANFIEGNGFREVAFSEYVVNRRGDTADDIHALVCRDVADYDGIAIHVNYNMFADIVEIQHVPFENCRLLEEDETGYIAKIAVHPDWTGKKTRKGKAIKVVQENVEFIDVFNPCKEVVYAQIRAAGGIENYKGQILWISNTGKFVYPVGRADRVITEMSTDEGLANVKYRNVRCNFMPSGMLITKKGSASVRIDENGNQIKDDNQTEDTGFSETFEQLQGDTNANKILETILESDEEKPEFLDISPKNYDKDFTVTDASVVERVYSAFGQEPWYCIRIGKVGFSGDILEDAFEYYNSIVSKQQRMIERAFQKIFEHWYEPVNPSNDFSVQPLKYVRNATVSNNNG</sequence>
<protein>
    <recommendedName>
        <fullName evidence="3">Phage portal protein</fullName>
    </recommendedName>
</protein>
<organism evidence="1 2">
    <name type="scientific">Bacteroides clarus</name>
    <dbReference type="NCBI Taxonomy" id="626929"/>
    <lineage>
        <taxon>Bacteria</taxon>
        <taxon>Pseudomonadati</taxon>
        <taxon>Bacteroidota</taxon>
        <taxon>Bacteroidia</taxon>
        <taxon>Bacteroidales</taxon>
        <taxon>Bacteroidaceae</taxon>
        <taxon>Bacteroides</taxon>
    </lineage>
</organism>
<evidence type="ECO:0008006" key="3">
    <source>
        <dbReference type="Google" id="ProtNLM"/>
    </source>
</evidence>
<dbReference type="RefSeq" id="WP_087426704.1">
    <property type="nucleotide sequence ID" value="NZ_CAMMFP010000029.1"/>
</dbReference>
<dbReference type="AlphaFoldDB" id="A0A1Y3YPP6"/>
<comment type="caution">
    <text evidence="1">The sequence shown here is derived from an EMBL/GenBank/DDBJ whole genome shotgun (WGS) entry which is preliminary data.</text>
</comment>
<dbReference type="EMBL" id="NFII01000017">
    <property type="protein sequence ID" value="OUN99843.1"/>
    <property type="molecule type" value="Genomic_DNA"/>
</dbReference>
<proteinExistence type="predicted"/>
<evidence type="ECO:0000313" key="1">
    <source>
        <dbReference type="EMBL" id="OUN99843.1"/>
    </source>
</evidence>
<accession>A0A1Y3YPP6</accession>
<evidence type="ECO:0000313" key="2">
    <source>
        <dbReference type="Proteomes" id="UP000195386"/>
    </source>
</evidence>
<name>A0A1Y3YPP6_9BACE</name>